<protein>
    <recommendedName>
        <fullName evidence="3">Apea-like HEPN domain-containing protein</fullName>
    </recommendedName>
</protein>
<name>A0A919YP90_9BACL</name>
<dbReference type="EMBL" id="BOSE01000006">
    <property type="protein sequence ID" value="GIP17533.1"/>
    <property type="molecule type" value="Genomic_DNA"/>
</dbReference>
<evidence type="ECO:0008006" key="3">
    <source>
        <dbReference type="Google" id="ProtNLM"/>
    </source>
</evidence>
<proteinExistence type="predicted"/>
<reference evidence="1" key="1">
    <citation type="submission" date="2021-03" db="EMBL/GenBank/DDBJ databases">
        <title>Antimicrobial resistance genes in bacteria isolated from Japanese honey, and their potential for conferring macrolide and lincosamide resistance in the American foulbrood pathogen Paenibacillus larvae.</title>
        <authorList>
            <person name="Okamoto M."/>
            <person name="Kumagai M."/>
            <person name="Kanamori H."/>
            <person name="Takamatsu D."/>
        </authorList>
    </citation>
    <scope>NUCLEOTIDE SEQUENCE</scope>
    <source>
        <strain evidence="1">J40TS1</strain>
    </source>
</reference>
<evidence type="ECO:0000313" key="2">
    <source>
        <dbReference type="Proteomes" id="UP000683139"/>
    </source>
</evidence>
<dbReference type="AlphaFoldDB" id="A0A919YP90"/>
<sequence>MEMIHLQAILTIRISDFLYKQLNNVTFNIHMNEVGDIDYYFSFIDEKTMQIDAHYPIDAKRFENSVFDEVFTKEACTRVIYRDEFNVMIHNFYLACQISDPAGFEITNIKILVDGYDKKFVFTKSLLNPFSVGNLVDEKNPFSRLIDRIHVNSVIDWLKGQKDFWKEVAQSKTGISINYFRYFHEENGPMNCLWLCMALEALLVTNQNFSRNQIYGKLRYFIDEEEIDSKTLQKLVDNFYSFRSKIVHGKLNLYRPTMIHNATKEVDILEDSITSNESFGYLAVRICLYNMIKNNIHNLDFEEEIIYKLKQ</sequence>
<dbReference type="Proteomes" id="UP000683139">
    <property type="component" value="Unassembled WGS sequence"/>
</dbReference>
<organism evidence="1 2">
    <name type="scientific">Paenibacillus montaniterrae</name>
    <dbReference type="NCBI Taxonomy" id="429341"/>
    <lineage>
        <taxon>Bacteria</taxon>
        <taxon>Bacillati</taxon>
        <taxon>Bacillota</taxon>
        <taxon>Bacilli</taxon>
        <taxon>Bacillales</taxon>
        <taxon>Paenibacillaceae</taxon>
        <taxon>Paenibacillus</taxon>
    </lineage>
</organism>
<comment type="caution">
    <text evidence="1">The sequence shown here is derived from an EMBL/GenBank/DDBJ whole genome shotgun (WGS) entry which is preliminary data.</text>
</comment>
<gene>
    <name evidence="1" type="ORF">J40TS1_31750</name>
</gene>
<accession>A0A919YP90</accession>
<keyword evidence="2" id="KW-1185">Reference proteome</keyword>
<evidence type="ECO:0000313" key="1">
    <source>
        <dbReference type="EMBL" id="GIP17533.1"/>
    </source>
</evidence>